<dbReference type="Pfam" id="PF07624">
    <property type="entry name" value="PSD2"/>
    <property type="match status" value="1"/>
</dbReference>
<evidence type="ECO:0000259" key="4">
    <source>
        <dbReference type="Pfam" id="PF07635"/>
    </source>
</evidence>
<protein>
    <recommendedName>
        <fullName evidence="6">Cytochrome c domain-containing protein</fullName>
    </recommendedName>
</protein>
<dbReference type="InterPro" id="IPR013042">
    <property type="entry name" value="DUF1592"/>
</dbReference>
<evidence type="ECO:0000259" key="3">
    <source>
        <dbReference type="Pfam" id="PF07631"/>
    </source>
</evidence>
<dbReference type="InterPro" id="IPR011478">
    <property type="entry name" value="DUF1585"/>
</dbReference>
<evidence type="ECO:0000259" key="2">
    <source>
        <dbReference type="Pfam" id="PF07627"/>
    </source>
</evidence>
<feature type="domain" description="DUF1588" evidence="2">
    <location>
        <begin position="473"/>
        <end position="568"/>
    </location>
</feature>
<evidence type="ECO:0008006" key="6">
    <source>
        <dbReference type="Google" id="ProtNLM"/>
    </source>
</evidence>
<dbReference type="Pfam" id="PF07635">
    <property type="entry name" value="PSCyt1"/>
    <property type="match status" value="1"/>
</dbReference>
<feature type="non-terminal residue" evidence="5">
    <location>
        <position position="1"/>
    </location>
</feature>
<name>A0A381SPU5_9ZZZZ</name>
<dbReference type="AlphaFoldDB" id="A0A381SPU5"/>
<dbReference type="Pfam" id="PF07631">
    <property type="entry name" value="PSD4"/>
    <property type="match status" value="1"/>
</dbReference>
<evidence type="ECO:0000259" key="1">
    <source>
        <dbReference type="Pfam" id="PF07624"/>
    </source>
</evidence>
<dbReference type="EMBL" id="UINC01003221">
    <property type="protein sequence ID" value="SVA04397.1"/>
    <property type="molecule type" value="Genomic_DNA"/>
</dbReference>
<dbReference type="InterPro" id="IPR011429">
    <property type="entry name" value="Cyt_c_Planctomycete-type"/>
</dbReference>
<evidence type="ECO:0000313" key="5">
    <source>
        <dbReference type="EMBL" id="SVA04397.1"/>
    </source>
</evidence>
<dbReference type="Pfam" id="PF07627">
    <property type="entry name" value="PSCyt3"/>
    <property type="match status" value="1"/>
</dbReference>
<organism evidence="5">
    <name type="scientific">marine metagenome</name>
    <dbReference type="NCBI Taxonomy" id="408172"/>
    <lineage>
        <taxon>unclassified sequences</taxon>
        <taxon>metagenomes</taxon>
        <taxon>ecological metagenomes</taxon>
    </lineage>
</organism>
<dbReference type="InterPro" id="IPR013039">
    <property type="entry name" value="DUF1588"/>
</dbReference>
<feature type="domain" description="DUF1592" evidence="3">
    <location>
        <begin position="311"/>
        <end position="428"/>
    </location>
</feature>
<proteinExistence type="predicted"/>
<feature type="domain" description="Cytochrome C Planctomycete-type" evidence="4">
    <location>
        <begin position="33"/>
        <end position="79"/>
    </location>
</feature>
<sequence>VAVAISFLALAAQGKPDKEGFRKLVAPLIDNYCMDCHDKDTSKGDLSLEGIEGNLVSGPDLASWEKVLHQLELGQMPPKKKSQPTTAERHSLIQWIRAEFLKGGRKPENKLLRPGAGNYVKHERLFGAEDFGPAWSPPRIWRIRPSVYESGIRSVAKNGKYVRPFTLKSGGHGFRDYDNQYVLAGADLNQLMANAANAAKQLTELRLINGKTSKGNSTPNQLFTLIHPKDTPPTEAKVDAAIQWLFDRVLLRSPTLEEQARLLTFSMKSMKSDGKLLGVRNLISAVLLKPEALYRSELAQGEPDELGRALLAPREIAYALAYALTDTRPDAELLKAASTGKLATDEEVAAQIRRMLEDPKLQKPRILGFFREYFEYGGAPDVFKDEALNRNHVPEVLVSDTDRLIMHFYEKDKNVLRELLTTNKSFVQYGIDSKTKKPTRARARNLGAHLAYSLPPDWKWVPDQPVALPGSQRAGILTQPAWLVAKSGNFDNDAIRRGLWVRGNLLGGIIPDLPITVDAQLPNDETLTLREKMKVTEEAYCWKCHQNTNPVGLPFEMFDHFGRWRTRELGKPVVTSGAINNSGLKALNVEVPDAVAMVRKLADSPRVRRVFIRHAFRYFMGRNETLLDASTLRRADQAYVQNGGSMKQLIVSLLTSDSFLYRKAEDPNG</sequence>
<accession>A0A381SPU5</accession>
<gene>
    <name evidence="5" type="ORF">METZ01_LOCUS57251</name>
</gene>
<feature type="domain" description="DUF1585" evidence="1">
    <location>
        <begin position="591"/>
        <end position="659"/>
    </location>
</feature>
<reference evidence="5" key="1">
    <citation type="submission" date="2018-05" db="EMBL/GenBank/DDBJ databases">
        <authorList>
            <person name="Lanie J.A."/>
            <person name="Ng W.-L."/>
            <person name="Kazmierczak K.M."/>
            <person name="Andrzejewski T.M."/>
            <person name="Davidsen T.M."/>
            <person name="Wayne K.J."/>
            <person name="Tettelin H."/>
            <person name="Glass J.I."/>
            <person name="Rusch D."/>
            <person name="Podicherti R."/>
            <person name="Tsui H.-C.T."/>
            <person name="Winkler M.E."/>
        </authorList>
    </citation>
    <scope>NUCLEOTIDE SEQUENCE</scope>
</reference>